<dbReference type="EMBL" id="UWOC01000136">
    <property type="protein sequence ID" value="VCU08820.1"/>
    <property type="molecule type" value="Genomic_DNA"/>
</dbReference>
<dbReference type="NCBIfam" id="NF004396">
    <property type="entry name" value="PRK05753.1"/>
    <property type="match status" value="1"/>
</dbReference>
<dbReference type="GO" id="GO:0003677">
    <property type="term" value="F:DNA binding"/>
    <property type="evidence" value="ECO:0007669"/>
    <property type="project" value="InterPro"/>
</dbReference>
<protein>
    <submittedName>
        <fullName evidence="3">Nucleoside diphosphate kinase regulator</fullName>
    </submittedName>
    <submittedName>
        <fullName evidence="4">Regulator of nucleoside diphosphate kinase</fullName>
    </submittedName>
</protein>
<dbReference type="PANTHER" id="PTHR30437:SF5">
    <property type="entry name" value="REGULATOR OF NUCLEOSIDE DIPHOSPHATE KINASE"/>
    <property type="match status" value="1"/>
</dbReference>
<feature type="domain" description="Transcription elongation factor GreA/GreB C-terminal" evidence="1">
    <location>
        <begin position="54"/>
        <end position="126"/>
    </location>
</feature>
<dbReference type="Pfam" id="PF14760">
    <property type="entry name" value="Rnk_N"/>
    <property type="match status" value="1"/>
</dbReference>
<dbReference type="Gene3D" id="3.10.50.30">
    <property type="entry name" value="Transcription elongation factor, GreA/GreB, C-terminal domain"/>
    <property type="match status" value="1"/>
</dbReference>
<dbReference type="Proteomes" id="UP000438991">
    <property type="component" value="Unassembled WGS sequence"/>
</dbReference>
<reference evidence="4" key="2">
    <citation type="submission" date="2018-10" db="EMBL/GenBank/DDBJ databases">
        <authorList>
            <person name="Peiro R."/>
            <person name="Begona"/>
            <person name="Cbmso G."/>
            <person name="Lopez M."/>
            <person name="Gonzalez S."/>
            <person name="Sacristan E."/>
            <person name="Castillo E."/>
        </authorList>
    </citation>
    <scope>NUCLEOTIDE SEQUENCE</scope>
    <source>
        <strain evidence="4">Rhod_genome</strain>
    </source>
</reference>
<reference evidence="5" key="1">
    <citation type="submission" date="2018-10" db="EMBL/GenBank/DDBJ databases">
        <authorList>
            <person name="Peiro R."/>
            <person name="Begona"/>
            <person name="Cbmso G."/>
            <person name="Lopez M."/>
            <person name="Gonzalez S."/>
            <person name="Sacristan E."/>
            <person name="Castillo E."/>
        </authorList>
    </citation>
    <scope>NUCLEOTIDE SEQUENCE [LARGE SCALE GENOMIC DNA]</scope>
</reference>
<evidence type="ECO:0000259" key="1">
    <source>
        <dbReference type="Pfam" id="PF01272"/>
    </source>
</evidence>
<dbReference type="OrthoDB" id="192847at2"/>
<evidence type="ECO:0000313" key="5">
    <source>
        <dbReference type="Proteomes" id="UP000289200"/>
    </source>
</evidence>
<feature type="domain" description="Regulator of nucleoside diphosphate kinase N-terminal" evidence="2">
    <location>
        <begin position="6"/>
        <end position="45"/>
    </location>
</feature>
<dbReference type="Pfam" id="PF01272">
    <property type="entry name" value="GreA_GreB"/>
    <property type="match status" value="1"/>
</dbReference>
<accession>A0A327K7A3</accession>
<name>A0A327K7A3_9BRAD</name>
<evidence type="ECO:0000313" key="4">
    <source>
        <dbReference type="EMBL" id="VCU08820.1"/>
    </source>
</evidence>
<dbReference type="GO" id="GO:0032784">
    <property type="term" value="P:regulation of DNA-templated transcription elongation"/>
    <property type="evidence" value="ECO:0007669"/>
    <property type="project" value="InterPro"/>
</dbReference>
<dbReference type="Proteomes" id="UP000289200">
    <property type="component" value="Unassembled WGS sequence"/>
</dbReference>
<sequence>MTEPLPPITLRPADRERLEQLAQANLTRVPETADYLSREVERARVLAPDEDASRFVTMDSWVAFRDEATGRVRHVMLVYPDQADVSAGRISVLTPIGAALVGLSKGQSIVWQTPSGEDRSLTVVAVGDEAAPQQQAAALSGA</sequence>
<dbReference type="InterPro" id="IPR001437">
    <property type="entry name" value="Tscrpt_elong_fac_GreA/B_C"/>
</dbReference>
<proteinExistence type="predicted"/>
<dbReference type="SUPFAM" id="SSF54534">
    <property type="entry name" value="FKBP-like"/>
    <property type="match status" value="1"/>
</dbReference>
<dbReference type="GO" id="GO:0016301">
    <property type="term" value="F:kinase activity"/>
    <property type="evidence" value="ECO:0007669"/>
    <property type="project" value="UniProtKB-KW"/>
</dbReference>
<evidence type="ECO:0000313" key="3">
    <source>
        <dbReference type="EMBL" id="MTW17245.1"/>
    </source>
</evidence>
<organism evidence="3 6">
    <name type="scientific">Rhodoplanes serenus</name>
    <dbReference type="NCBI Taxonomy" id="200615"/>
    <lineage>
        <taxon>Bacteria</taxon>
        <taxon>Pseudomonadati</taxon>
        <taxon>Pseudomonadota</taxon>
        <taxon>Alphaproteobacteria</taxon>
        <taxon>Hyphomicrobiales</taxon>
        <taxon>Nitrobacteraceae</taxon>
        <taxon>Rhodoplanes</taxon>
    </lineage>
</organism>
<dbReference type="InterPro" id="IPR036953">
    <property type="entry name" value="GreA/GreB_C_sf"/>
</dbReference>
<dbReference type="EMBL" id="WNKV01000009">
    <property type="protein sequence ID" value="MTW17245.1"/>
    <property type="molecule type" value="Genomic_DNA"/>
</dbReference>
<evidence type="ECO:0000313" key="6">
    <source>
        <dbReference type="Proteomes" id="UP000438991"/>
    </source>
</evidence>
<dbReference type="InterPro" id="IPR023459">
    <property type="entry name" value="Tscrpt_elong_fac_GreA/B_fam"/>
</dbReference>
<keyword evidence="5" id="KW-1185">Reference proteome</keyword>
<dbReference type="GO" id="GO:0006354">
    <property type="term" value="P:DNA-templated transcription elongation"/>
    <property type="evidence" value="ECO:0007669"/>
    <property type="project" value="TreeGrafter"/>
</dbReference>
<comment type="caution">
    <text evidence="3">The sequence shown here is derived from an EMBL/GenBank/DDBJ whole genome shotgun (WGS) entry which is preliminary data.</text>
</comment>
<reference evidence="3 6" key="3">
    <citation type="submission" date="2019-11" db="EMBL/GenBank/DDBJ databases">
        <title>Whole-genome sequence of Rhodoplanes serenus DSM 18633, type strain.</title>
        <authorList>
            <person name="Kyndt J.A."/>
            <person name="Meyer T.E."/>
        </authorList>
    </citation>
    <scope>NUCLEOTIDE SEQUENCE [LARGE SCALE GENOMIC DNA]</scope>
    <source>
        <strain evidence="3 6">DSM 18633</strain>
    </source>
</reference>
<keyword evidence="3" id="KW-0418">Kinase</keyword>
<dbReference type="PANTHER" id="PTHR30437">
    <property type="entry name" value="TRANSCRIPTION ELONGATION FACTOR GREA"/>
    <property type="match status" value="1"/>
</dbReference>
<dbReference type="InterPro" id="IPR029462">
    <property type="entry name" value="Rnk_N"/>
</dbReference>
<dbReference type="RefSeq" id="WP_111385410.1">
    <property type="nucleotide sequence ID" value="NZ_NPEW01000097.1"/>
</dbReference>
<gene>
    <name evidence="4" type="primary">rnk_2</name>
    <name evidence="3" type="ORF">GJ689_13630</name>
    <name evidence="4" type="ORF">RHODGE_RHODGE_01982</name>
</gene>
<dbReference type="GO" id="GO:0070063">
    <property type="term" value="F:RNA polymerase binding"/>
    <property type="evidence" value="ECO:0007669"/>
    <property type="project" value="InterPro"/>
</dbReference>
<evidence type="ECO:0000259" key="2">
    <source>
        <dbReference type="Pfam" id="PF14760"/>
    </source>
</evidence>
<keyword evidence="3" id="KW-0808">Transferase</keyword>
<dbReference type="AlphaFoldDB" id="A0A327K7A3"/>